<evidence type="ECO:0000259" key="1">
    <source>
        <dbReference type="Pfam" id="PF04248"/>
    </source>
</evidence>
<dbReference type="Pfam" id="PF04248">
    <property type="entry name" value="NTP_transf_9"/>
    <property type="match status" value="1"/>
</dbReference>
<feature type="domain" description="DUF427" evidence="1">
    <location>
        <begin position="26"/>
        <end position="118"/>
    </location>
</feature>
<dbReference type="PANTHER" id="PTHR34310:SF9">
    <property type="entry name" value="BLR5716 PROTEIN"/>
    <property type="match status" value="1"/>
</dbReference>
<dbReference type="KEGG" id="niy:FQ775_12010"/>
<organism evidence="2 3">
    <name type="scientific">Nitratireductor mangrovi</name>
    <dbReference type="NCBI Taxonomy" id="2599600"/>
    <lineage>
        <taxon>Bacteria</taxon>
        <taxon>Pseudomonadati</taxon>
        <taxon>Pseudomonadota</taxon>
        <taxon>Alphaproteobacteria</taxon>
        <taxon>Hyphomicrobiales</taxon>
        <taxon>Phyllobacteriaceae</taxon>
        <taxon>Nitratireductor</taxon>
    </lineage>
</organism>
<dbReference type="InterPro" id="IPR007361">
    <property type="entry name" value="DUF427"/>
</dbReference>
<gene>
    <name evidence="2" type="ORF">FQ775_12010</name>
</gene>
<dbReference type="InterPro" id="IPR038694">
    <property type="entry name" value="DUF427_sf"/>
</dbReference>
<dbReference type="PANTHER" id="PTHR34310">
    <property type="entry name" value="DUF427 DOMAIN PROTEIN (AFU_ORTHOLOGUE AFUA_3G02220)"/>
    <property type="match status" value="1"/>
</dbReference>
<dbReference type="Gene3D" id="2.170.150.40">
    <property type="entry name" value="Domain of unknown function (DUF427)"/>
    <property type="match status" value="1"/>
</dbReference>
<sequence length="125" mass="13558">MSANPAPGFRNNPDKVITLEPHDGTVTVSAAGTVIAASSHAKVLSEPPYPAVLYVPFADIDFSQLEKTDHTTHCPYKGDASYWSVKPAGSEGRNAMWGYEAPFDEMADIRDHAAFYPDKVTIETS</sequence>
<proteinExistence type="predicted"/>
<dbReference type="Proteomes" id="UP000321389">
    <property type="component" value="Chromosome"/>
</dbReference>
<accession>A0A5B8KZ72</accession>
<dbReference type="RefSeq" id="WP_146299692.1">
    <property type="nucleotide sequence ID" value="NZ_CP042301.2"/>
</dbReference>
<dbReference type="AlphaFoldDB" id="A0A5B8KZ72"/>
<protein>
    <submittedName>
        <fullName evidence="2">DUF427 domain-containing protein</fullName>
    </submittedName>
</protein>
<evidence type="ECO:0000313" key="3">
    <source>
        <dbReference type="Proteomes" id="UP000321389"/>
    </source>
</evidence>
<dbReference type="EMBL" id="CP042301">
    <property type="protein sequence ID" value="QDZ01047.1"/>
    <property type="molecule type" value="Genomic_DNA"/>
</dbReference>
<dbReference type="OrthoDB" id="9815163at2"/>
<reference evidence="2" key="1">
    <citation type="submission" date="2020-04" db="EMBL/GenBank/DDBJ databases">
        <title>Nitratireductor sp. nov. isolated from mangrove soil.</title>
        <authorList>
            <person name="Ye Y."/>
        </authorList>
    </citation>
    <scope>NUCLEOTIDE SEQUENCE</scope>
    <source>
        <strain evidence="2">SY7</strain>
    </source>
</reference>
<keyword evidence="3" id="KW-1185">Reference proteome</keyword>
<evidence type="ECO:0000313" key="2">
    <source>
        <dbReference type="EMBL" id="QDZ01047.1"/>
    </source>
</evidence>
<name>A0A5B8KZ72_9HYPH</name>